<organism evidence="7 8">
    <name type="scientific">Candidatus Doudnabacteria bacterium RIFCSPHIGHO2_01_FULL_41_86</name>
    <dbReference type="NCBI Taxonomy" id="1817821"/>
    <lineage>
        <taxon>Bacteria</taxon>
        <taxon>Candidatus Doudnaibacteriota</taxon>
    </lineage>
</organism>
<dbReference type="PANTHER" id="PTHR37422">
    <property type="entry name" value="TEICHURONIC ACID BIOSYNTHESIS PROTEIN TUAE"/>
    <property type="match status" value="1"/>
</dbReference>
<dbReference type="Proteomes" id="UP000177610">
    <property type="component" value="Unassembled WGS sequence"/>
</dbReference>
<dbReference type="GO" id="GO:0016020">
    <property type="term" value="C:membrane"/>
    <property type="evidence" value="ECO:0007669"/>
    <property type="project" value="UniProtKB-SubCell"/>
</dbReference>
<comment type="subcellular location">
    <subcellularLocation>
        <location evidence="1">Membrane</location>
        <topology evidence="1">Multi-pass membrane protein</topology>
    </subcellularLocation>
</comment>
<dbReference type="Pfam" id="PF04932">
    <property type="entry name" value="Wzy_C"/>
    <property type="match status" value="1"/>
</dbReference>
<feature type="domain" description="O-antigen ligase-related" evidence="6">
    <location>
        <begin position="226"/>
        <end position="365"/>
    </location>
</feature>
<evidence type="ECO:0000259" key="6">
    <source>
        <dbReference type="Pfam" id="PF04932"/>
    </source>
</evidence>
<feature type="transmembrane region" description="Helical" evidence="5">
    <location>
        <begin position="40"/>
        <end position="59"/>
    </location>
</feature>
<feature type="transmembrane region" description="Helical" evidence="5">
    <location>
        <begin position="125"/>
        <end position="145"/>
    </location>
</feature>
<keyword evidence="2 5" id="KW-0812">Transmembrane</keyword>
<name>A0A1F5N8J2_9BACT</name>
<sequence length="441" mass="50362">MKLHRLLFYLFLFTLPFQTRILLNADQSYVSWYFDYHLAIFLYLTDIILVACFTSWLIFDRPSFTKLVQSRLFLLCLGLVSLIIVTLFHVKHVELGWYGTFKWLEFLGIILYIRETFNETLSFKASAWILFIGALLQAGLGWAQFHMQHMVGLGWLGEYIAPLGTAGLSTIETISGKVIRAYGTMPHPNILGAFLILGLILGLFFVSQETSDQKKAKIRHFALEGVLIVILIGIFTSFSRMAWLASGISIISFMGFFWLRDQKRKVGFLLFIVLVSCVTIFLLYNSSFESRIYNPDPRSVTDREFFNDKGVEIIKKFPILGVGVGNYTVAQQDLFHMQPWQYQPPHNIFIFTAAELGVLGLGLFIMILYEIFSKLKNIFSDPLVFSLTLLGILFLALGQMDHYFVTIQQGRLMFGVVLGMLAALPNINNKSQITNDTQELH</sequence>
<feature type="transmembrane region" description="Helical" evidence="5">
    <location>
        <begin position="218"/>
        <end position="235"/>
    </location>
</feature>
<accession>A0A1F5N8J2</accession>
<proteinExistence type="predicted"/>
<evidence type="ECO:0000256" key="5">
    <source>
        <dbReference type="SAM" id="Phobius"/>
    </source>
</evidence>
<evidence type="ECO:0000313" key="8">
    <source>
        <dbReference type="Proteomes" id="UP000177610"/>
    </source>
</evidence>
<feature type="transmembrane region" description="Helical" evidence="5">
    <location>
        <begin position="190"/>
        <end position="206"/>
    </location>
</feature>
<feature type="transmembrane region" description="Helical" evidence="5">
    <location>
        <begin position="266"/>
        <end position="284"/>
    </location>
</feature>
<feature type="transmembrane region" description="Helical" evidence="5">
    <location>
        <begin position="95"/>
        <end position="113"/>
    </location>
</feature>
<evidence type="ECO:0000256" key="1">
    <source>
        <dbReference type="ARBA" id="ARBA00004141"/>
    </source>
</evidence>
<keyword evidence="3 5" id="KW-1133">Transmembrane helix</keyword>
<dbReference type="AlphaFoldDB" id="A0A1F5N8J2"/>
<evidence type="ECO:0000256" key="3">
    <source>
        <dbReference type="ARBA" id="ARBA00022989"/>
    </source>
</evidence>
<protein>
    <recommendedName>
        <fullName evidence="6">O-antigen ligase-related domain-containing protein</fullName>
    </recommendedName>
</protein>
<comment type="caution">
    <text evidence="7">The sequence shown here is derived from an EMBL/GenBank/DDBJ whole genome shotgun (WGS) entry which is preliminary data.</text>
</comment>
<evidence type="ECO:0000256" key="4">
    <source>
        <dbReference type="ARBA" id="ARBA00023136"/>
    </source>
</evidence>
<feature type="transmembrane region" description="Helical" evidence="5">
    <location>
        <begin position="241"/>
        <end position="259"/>
    </location>
</feature>
<dbReference type="PANTHER" id="PTHR37422:SF13">
    <property type="entry name" value="LIPOPOLYSACCHARIDE BIOSYNTHESIS PROTEIN PA4999-RELATED"/>
    <property type="match status" value="1"/>
</dbReference>
<evidence type="ECO:0000256" key="2">
    <source>
        <dbReference type="ARBA" id="ARBA00022692"/>
    </source>
</evidence>
<keyword evidence="4 5" id="KW-0472">Membrane</keyword>
<dbReference type="InterPro" id="IPR007016">
    <property type="entry name" value="O-antigen_ligase-rel_domated"/>
</dbReference>
<reference evidence="7 8" key="1">
    <citation type="journal article" date="2016" name="Nat. Commun.">
        <title>Thousands of microbial genomes shed light on interconnected biogeochemical processes in an aquifer system.</title>
        <authorList>
            <person name="Anantharaman K."/>
            <person name="Brown C.T."/>
            <person name="Hug L.A."/>
            <person name="Sharon I."/>
            <person name="Castelle C.J."/>
            <person name="Probst A.J."/>
            <person name="Thomas B.C."/>
            <person name="Singh A."/>
            <person name="Wilkins M.J."/>
            <person name="Karaoz U."/>
            <person name="Brodie E.L."/>
            <person name="Williams K.H."/>
            <person name="Hubbard S.S."/>
            <person name="Banfield J.F."/>
        </authorList>
    </citation>
    <scope>NUCLEOTIDE SEQUENCE [LARGE SCALE GENOMIC DNA]</scope>
</reference>
<gene>
    <name evidence="7" type="ORF">A2717_00375</name>
</gene>
<feature type="transmembrane region" description="Helical" evidence="5">
    <location>
        <begin position="71"/>
        <end position="89"/>
    </location>
</feature>
<evidence type="ECO:0000313" key="7">
    <source>
        <dbReference type="EMBL" id="OGE73977.1"/>
    </source>
</evidence>
<dbReference type="EMBL" id="MFEH01000003">
    <property type="protein sequence ID" value="OGE73977.1"/>
    <property type="molecule type" value="Genomic_DNA"/>
</dbReference>
<feature type="transmembrane region" description="Helical" evidence="5">
    <location>
        <begin position="378"/>
        <end position="397"/>
    </location>
</feature>
<feature type="transmembrane region" description="Helical" evidence="5">
    <location>
        <begin position="403"/>
        <end position="424"/>
    </location>
</feature>
<dbReference type="STRING" id="1817821.A2717_00375"/>
<dbReference type="InterPro" id="IPR051533">
    <property type="entry name" value="WaaL-like"/>
</dbReference>
<feature type="transmembrane region" description="Helical" evidence="5">
    <location>
        <begin position="348"/>
        <end position="371"/>
    </location>
</feature>